<reference evidence="2 3" key="2">
    <citation type="journal article" date="2012" name="Stand. Genomic Sci.">
        <title>Complete genome sequence of the moderately thermophilic mineral-sulfide-oxidizing firmicute Sulfobacillus acidophilus type strain (NAL(T)).</title>
        <authorList>
            <person name="Anderson I."/>
            <person name="Chertkov O."/>
            <person name="Chen A."/>
            <person name="Saunders E."/>
            <person name="Lapidus A."/>
            <person name="Nolan M."/>
            <person name="Lucas S."/>
            <person name="Hammon N."/>
            <person name="Deshpande S."/>
            <person name="Cheng J.F."/>
            <person name="Han C."/>
            <person name="Tapia R."/>
            <person name="Goodwin L.A."/>
            <person name="Pitluck S."/>
            <person name="Liolios K."/>
            <person name="Pagani I."/>
            <person name="Ivanova N."/>
            <person name="Mikhailova N."/>
            <person name="Pati A."/>
            <person name="Palaniappan K."/>
            <person name="Land M."/>
            <person name="Pan C."/>
            <person name="Rohde M."/>
            <person name="Pukall R."/>
            <person name="Goker M."/>
            <person name="Detter J.C."/>
            <person name="Woyke T."/>
            <person name="Bristow J."/>
            <person name="Eisen J.A."/>
            <person name="Markowitz V."/>
            <person name="Hugenholtz P."/>
            <person name="Kyrpides N.C."/>
            <person name="Klenk H.P."/>
            <person name="Mavromatis K."/>
        </authorList>
    </citation>
    <scope>NUCLEOTIDE SEQUENCE [LARGE SCALE GENOMIC DNA]</scope>
    <source>
        <strain evidence="3">ATCC 700253 / DSM 10332 / NAL</strain>
    </source>
</reference>
<feature type="transmembrane region" description="Helical" evidence="1">
    <location>
        <begin position="6"/>
        <end position="29"/>
    </location>
</feature>
<evidence type="ECO:0000256" key="1">
    <source>
        <dbReference type="SAM" id="Phobius"/>
    </source>
</evidence>
<dbReference type="KEGG" id="sap:Sulac_1538"/>
<keyword evidence="1" id="KW-0812">Transmembrane</keyword>
<gene>
    <name evidence="2" type="ordered locus">Sulac_1538</name>
</gene>
<dbReference type="HOGENOM" id="CLU_1814812_0_0_9"/>
<keyword evidence="1" id="KW-1133">Transmembrane helix</keyword>
<name>G8TXS9_SULAD</name>
<evidence type="ECO:0000313" key="2">
    <source>
        <dbReference type="EMBL" id="AEW05035.1"/>
    </source>
</evidence>
<feature type="transmembrane region" description="Helical" evidence="1">
    <location>
        <begin position="73"/>
        <end position="98"/>
    </location>
</feature>
<dbReference type="Proteomes" id="UP000005439">
    <property type="component" value="Chromosome"/>
</dbReference>
<dbReference type="STRING" id="679936.Sulac_1538"/>
<dbReference type="AlphaFoldDB" id="G8TXS9"/>
<dbReference type="EMBL" id="CP003179">
    <property type="protein sequence ID" value="AEW05035.1"/>
    <property type="molecule type" value="Genomic_DNA"/>
</dbReference>
<sequence>MVIRWPGAILMLALFNDWPWLLLFMAVQWMVARPHWPGGPALLVGELTVVVLVEAGLAWALPPEHGLPLIRRLSFSGGVLGVFSLWFGLLPAMGLWQVMLGGDARSQMRHLGQWTRRILWLRGIRVGVGLILWWITSRNGLS</sequence>
<evidence type="ECO:0000313" key="3">
    <source>
        <dbReference type="Proteomes" id="UP000005439"/>
    </source>
</evidence>
<dbReference type="PATRIC" id="fig|679936.5.peg.1603"/>
<feature type="transmembrane region" description="Helical" evidence="1">
    <location>
        <begin position="119"/>
        <end position="136"/>
    </location>
</feature>
<protein>
    <submittedName>
        <fullName evidence="2">Uncharacterized protein</fullName>
    </submittedName>
</protein>
<proteinExistence type="predicted"/>
<keyword evidence="1" id="KW-0472">Membrane</keyword>
<keyword evidence="3" id="KW-1185">Reference proteome</keyword>
<accession>G8TXS9</accession>
<feature type="transmembrane region" description="Helical" evidence="1">
    <location>
        <begin position="41"/>
        <end position="61"/>
    </location>
</feature>
<organism evidence="2 3">
    <name type="scientific">Sulfobacillus acidophilus (strain ATCC 700253 / DSM 10332 / NAL)</name>
    <dbReference type="NCBI Taxonomy" id="679936"/>
    <lineage>
        <taxon>Bacteria</taxon>
        <taxon>Bacillati</taxon>
        <taxon>Bacillota</taxon>
        <taxon>Clostridia</taxon>
        <taxon>Eubacteriales</taxon>
        <taxon>Clostridiales Family XVII. Incertae Sedis</taxon>
        <taxon>Sulfobacillus</taxon>
    </lineage>
</organism>
<reference evidence="3" key="1">
    <citation type="submission" date="2011-12" db="EMBL/GenBank/DDBJ databases">
        <title>The complete genome of chromosome of Sulfobacillus acidophilus DSM 10332.</title>
        <authorList>
            <person name="Lucas S."/>
            <person name="Han J."/>
            <person name="Lapidus A."/>
            <person name="Bruce D."/>
            <person name="Goodwin L."/>
            <person name="Pitluck S."/>
            <person name="Peters L."/>
            <person name="Kyrpides N."/>
            <person name="Mavromatis K."/>
            <person name="Ivanova N."/>
            <person name="Mikhailova N."/>
            <person name="Chertkov O."/>
            <person name="Saunders E."/>
            <person name="Detter J.C."/>
            <person name="Tapia R."/>
            <person name="Han C."/>
            <person name="Land M."/>
            <person name="Hauser L."/>
            <person name="Markowitz V."/>
            <person name="Cheng J.-F."/>
            <person name="Hugenholtz P."/>
            <person name="Woyke T."/>
            <person name="Wu D."/>
            <person name="Pukall R."/>
            <person name="Gehrich-Schroeter G."/>
            <person name="Schneider S."/>
            <person name="Klenk H.-P."/>
            <person name="Eisen J.A."/>
        </authorList>
    </citation>
    <scope>NUCLEOTIDE SEQUENCE [LARGE SCALE GENOMIC DNA]</scope>
    <source>
        <strain evidence="3">ATCC 700253 / DSM 10332 / NAL</strain>
    </source>
</reference>